<reference evidence="1" key="1">
    <citation type="journal article" date="2021" name="Proc. Natl. Acad. Sci. U.S.A.">
        <title>A Catalog of Tens of Thousands of Viruses from Human Metagenomes Reveals Hidden Associations with Chronic Diseases.</title>
        <authorList>
            <person name="Tisza M.J."/>
            <person name="Buck C.B."/>
        </authorList>
    </citation>
    <scope>NUCLEOTIDE SEQUENCE</scope>
    <source>
        <strain evidence="1">CtPsO101</strain>
    </source>
</reference>
<dbReference type="EMBL" id="BK015523">
    <property type="protein sequence ID" value="DAE10945.1"/>
    <property type="molecule type" value="Genomic_DNA"/>
</dbReference>
<protein>
    <submittedName>
        <fullName evidence="1">Baseplate component</fullName>
    </submittedName>
</protein>
<name>A0A8S5PWH8_9CAUD</name>
<accession>A0A8S5PWH8</accession>
<organism evidence="1">
    <name type="scientific">Siphoviridae sp. ctPsO101</name>
    <dbReference type="NCBI Taxonomy" id="2825487"/>
    <lineage>
        <taxon>Viruses</taxon>
        <taxon>Duplodnaviria</taxon>
        <taxon>Heunggongvirae</taxon>
        <taxon>Uroviricota</taxon>
        <taxon>Caudoviricetes</taxon>
    </lineage>
</organism>
<sequence length="394" mass="41712">MKLYYPIEVDLFRPYPLPIMDAQQNNIGRGAQVTLKANGAIIQPTNEGLTFWAKKPDGTVSFLAATLSGTNVQLDFTNQMLALPGMVQVEIRMTSGSGADATDISTPIFNVRVNPSNIDDTAAESTNEFTALVTALAEVEELKKHGLKGDAATIEIGTVTATEPGGAPAVTNSGTSQDAVFNFVLPRGQQGPKGDQGAPGQEQIVFAAASAFPVTGDPAMLYVDNTVSPAIIYTWSGSAYVQASADISTVMAMLATPFSDTESYTAGKYVTYNGQYWRFTADKAAGAWDASKAEATNIGAELSSLNANIQPHIGECYVDFVMSQKPVHGGTAYVSTSVYLPKEYGMTLKSAIAVGASGDFASFLGLQRYGDYYRLSTTNANLAGYMIQAQVTIA</sequence>
<proteinExistence type="predicted"/>
<evidence type="ECO:0000313" key="1">
    <source>
        <dbReference type="EMBL" id="DAE10945.1"/>
    </source>
</evidence>